<name>A0A077P3M7_XENBV</name>
<accession>A0A077P3M7</accession>
<evidence type="ECO:0000313" key="1">
    <source>
        <dbReference type="EMBL" id="CDH05414.1"/>
    </source>
</evidence>
<comment type="caution">
    <text evidence="1">The sequence shown here is derived from an EMBL/GenBank/DDBJ whole genome shotgun (WGS) entry which is preliminary data.</text>
</comment>
<dbReference type="EMBL" id="CBSX010000102">
    <property type="protein sequence ID" value="CDH05414.1"/>
    <property type="molecule type" value="Genomic_DNA"/>
</dbReference>
<reference evidence="1" key="1">
    <citation type="submission" date="2013-07" db="EMBL/GenBank/DDBJ databases">
        <title>Sub-species coevolution in mutualistic symbiosis.</title>
        <authorList>
            <person name="Murfin K."/>
            <person name="Klassen J."/>
            <person name="Lee M."/>
            <person name="Forst S."/>
            <person name="Stock P."/>
            <person name="Goodrich-Blair H."/>
        </authorList>
    </citation>
    <scope>NUCLEOTIDE SEQUENCE [LARGE SCALE GENOMIC DNA]</scope>
    <source>
        <strain evidence="1">Oregonense</strain>
    </source>
</reference>
<gene>
    <name evidence="1" type="ORF">XBO1_1900031</name>
</gene>
<protein>
    <submittedName>
        <fullName evidence="1">Uncharacterized protein</fullName>
    </submittedName>
</protein>
<dbReference type="Proteomes" id="UP000028483">
    <property type="component" value="Unassembled WGS sequence"/>
</dbReference>
<dbReference type="AlphaFoldDB" id="A0A077P3M7"/>
<dbReference type="HOGENOM" id="CLU_1844345_0_0_6"/>
<sequence>MSTFISGTIEKPTTQQKNTISIKYIIANIAQADVLYSGTTQPPFLAGPRLNSYNKYKHRDHCMNAINKKEFKYHILTTYLVSQKQTKPVPCYKLETFIDYGYALYKRRGRYMYLIDIIPMIKTKYKTPLAIKNRYTTNQ</sequence>
<organism evidence="1">
    <name type="scientific">Xenorhabdus bovienii str. oregonense</name>
    <dbReference type="NCBI Taxonomy" id="1398202"/>
    <lineage>
        <taxon>Bacteria</taxon>
        <taxon>Pseudomonadati</taxon>
        <taxon>Pseudomonadota</taxon>
        <taxon>Gammaproteobacteria</taxon>
        <taxon>Enterobacterales</taxon>
        <taxon>Morganellaceae</taxon>
        <taxon>Xenorhabdus</taxon>
    </lineage>
</organism>
<proteinExistence type="predicted"/>
<dbReference type="RefSeq" id="WP_038255972.1">
    <property type="nucleotide sequence ID" value="NZ_CAWLUU010000164.1"/>
</dbReference>